<sequence>MKMKKSVIVVVCLLLVGIFGWSIAKANSADIKVHLGAGTIVMDQQELVLTPDEAIMVQEDTVYLPLRPLMEKMDYQVFWDAGMQNVSMEKGDQTYFMTIGSNQYVRNGQTITLDNAPILVNGKTMVPVTFFTNVMNKTVEVSNSHV</sequence>
<comment type="caution">
    <text evidence="2">The sequence shown here is derived from an EMBL/GenBank/DDBJ whole genome shotgun (WGS) entry which is preliminary data.</text>
</comment>
<evidence type="ECO:0000259" key="1">
    <source>
        <dbReference type="Pfam" id="PF07833"/>
    </source>
</evidence>
<gene>
    <name evidence="2" type="ORF">F2Y51_24235</name>
</gene>
<dbReference type="InterPro" id="IPR036582">
    <property type="entry name" value="Mao_N_sf"/>
</dbReference>
<dbReference type="Proteomes" id="UP000441162">
    <property type="component" value="Unassembled WGS sequence"/>
</dbReference>
<accession>A0A6A1I7S7</accession>
<evidence type="ECO:0000313" key="3">
    <source>
        <dbReference type="Proteomes" id="UP000441162"/>
    </source>
</evidence>
<dbReference type="InterPro" id="IPR012854">
    <property type="entry name" value="Cu_amine_oxidase-like_N"/>
</dbReference>
<dbReference type="Pfam" id="PF07833">
    <property type="entry name" value="Cu_amine_oxidN1"/>
    <property type="match status" value="1"/>
</dbReference>
<dbReference type="AlphaFoldDB" id="A0A6A1I7S7"/>
<proteinExistence type="predicted"/>
<dbReference type="Gene3D" id="3.30.457.10">
    <property type="entry name" value="Copper amine oxidase-like, N-terminal domain"/>
    <property type="match status" value="1"/>
</dbReference>
<dbReference type="RefSeq" id="WP_113077540.1">
    <property type="nucleotide sequence ID" value="NZ_VVZA01000077.1"/>
</dbReference>
<reference evidence="2 3" key="1">
    <citation type="journal article" date="2019" name="Nat. Med.">
        <title>A library of human gut bacterial isolates paired with longitudinal multiomics data enables mechanistic microbiome research.</title>
        <authorList>
            <person name="Poyet M."/>
            <person name="Groussin M."/>
            <person name="Gibbons S.M."/>
            <person name="Avila-Pacheco J."/>
            <person name="Jiang X."/>
            <person name="Kearney S.M."/>
            <person name="Perrotta A.R."/>
            <person name="Berdy B."/>
            <person name="Zhao S."/>
            <person name="Lieberman T.D."/>
            <person name="Swanson P.K."/>
            <person name="Smith M."/>
            <person name="Roesemann S."/>
            <person name="Alexander J.E."/>
            <person name="Rich S.A."/>
            <person name="Livny J."/>
            <person name="Vlamakis H."/>
            <person name="Clish C."/>
            <person name="Bullock K."/>
            <person name="Deik A."/>
            <person name="Scott J."/>
            <person name="Pierce K.A."/>
            <person name="Xavier R.J."/>
            <person name="Alm E.J."/>
        </authorList>
    </citation>
    <scope>NUCLEOTIDE SEQUENCE [LARGE SCALE GENOMIC DNA]</scope>
    <source>
        <strain evidence="2 3">BIOML-A4</strain>
    </source>
</reference>
<organism evidence="2 3">
    <name type="scientific">Phocaeicola dorei</name>
    <dbReference type="NCBI Taxonomy" id="357276"/>
    <lineage>
        <taxon>Bacteria</taxon>
        <taxon>Pseudomonadati</taxon>
        <taxon>Bacteroidota</taxon>
        <taxon>Bacteroidia</taxon>
        <taxon>Bacteroidales</taxon>
        <taxon>Bacteroidaceae</taxon>
        <taxon>Phocaeicola</taxon>
    </lineage>
</organism>
<evidence type="ECO:0000313" key="2">
    <source>
        <dbReference type="EMBL" id="KAA5400104.1"/>
    </source>
</evidence>
<feature type="domain" description="Copper amine oxidase-like N-terminal" evidence="1">
    <location>
        <begin position="45"/>
        <end position="143"/>
    </location>
</feature>
<dbReference type="SUPFAM" id="SSF55383">
    <property type="entry name" value="Copper amine oxidase, domain N"/>
    <property type="match status" value="1"/>
</dbReference>
<protein>
    <submittedName>
        <fullName evidence="2">Copper amine oxidase N-terminal domain-containing protein</fullName>
    </submittedName>
</protein>
<name>A0A6A1I7S7_9BACT</name>
<dbReference type="EMBL" id="VVZA01000077">
    <property type="protein sequence ID" value="KAA5400104.1"/>
    <property type="molecule type" value="Genomic_DNA"/>
</dbReference>